<sequence>MALSTRSSPEVPAPLAEINTTPLVDIMLVLFVIFLVTAPLLTHTVPLDLPKEQGAPEQPDTKHHSLAIDAKGNYYFDDAPLQVDGIEPLFARLATQDDEAPVDLRIDEKAEYRHISRILAAAQRAGLSQVAFVMESR</sequence>
<accession>A0AB39UWW0</accession>
<keyword evidence="7" id="KW-0997">Cell inner membrane</keyword>
<comment type="subcellular location">
    <subcellularLocation>
        <location evidence="2">Cell inner membrane</location>
        <topology evidence="2">Single-pass type II membrane protein</topology>
    </subcellularLocation>
    <subcellularLocation>
        <location evidence="12">Cell membrane</location>
        <topology evidence="12">Single-pass type II membrane protein</topology>
    </subcellularLocation>
</comment>
<proteinExistence type="inferred from homology"/>
<comment type="function">
    <text evidence="1">Involved in the TonB-dependent energy-dependent transport of various receptor-bound substrates.</text>
</comment>
<dbReference type="InterPro" id="IPR003400">
    <property type="entry name" value="ExbD"/>
</dbReference>
<comment type="subunit">
    <text evidence="4">The accessory proteins ExbB and ExbD seem to form a complex with TonB.</text>
</comment>
<evidence type="ECO:0000256" key="12">
    <source>
        <dbReference type="RuleBase" id="RU003879"/>
    </source>
</evidence>
<feature type="transmembrane region" description="Helical" evidence="13">
    <location>
        <begin position="20"/>
        <end position="41"/>
    </location>
</feature>
<evidence type="ECO:0000256" key="9">
    <source>
        <dbReference type="ARBA" id="ARBA00022927"/>
    </source>
</evidence>
<evidence type="ECO:0000256" key="1">
    <source>
        <dbReference type="ARBA" id="ARBA00003540"/>
    </source>
</evidence>
<keyword evidence="8 12" id="KW-0812">Transmembrane</keyword>
<evidence type="ECO:0000256" key="10">
    <source>
        <dbReference type="ARBA" id="ARBA00022989"/>
    </source>
</evidence>
<evidence type="ECO:0000256" key="8">
    <source>
        <dbReference type="ARBA" id="ARBA00022692"/>
    </source>
</evidence>
<evidence type="ECO:0000256" key="3">
    <source>
        <dbReference type="ARBA" id="ARBA00005811"/>
    </source>
</evidence>
<dbReference type="PANTHER" id="PTHR30558">
    <property type="entry name" value="EXBD MEMBRANE COMPONENT OF PMF-DRIVEN MACROMOLECULE IMPORT SYSTEM"/>
    <property type="match status" value="1"/>
</dbReference>
<dbReference type="GO" id="GO:0022857">
    <property type="term" value="F:transmembrane transporter activity"/>
    <property type="evidence" value="ECO:0007669"/>
    <property type="project" value="InterPro"/>
</dbReference>
<evidence type="ECO:0000256" key="7">
    <source>
        <dbReference type="ARBA" id="ARBA00022519"/>
    </source>
</evidence>
<dbReference type="Gene3D" id="3.30.420.270">
    <property type="match status" value="1"/>
</dbReference>
<comment type="similarity">
    <text evidence="3 12">Belongs to the ExbD/TolR family.</text>
</comment>
<evidence type="ECO:0000256" key="13">
    <source>
        <dbReference type="SAM" id="Phobius"/>
    </source>
</evidence>
<organism evidence="14">
    <name type="scientific">Thermohahella caldifontis</name>
    <dbReference type="NCBI Taxonomy" id="3142973"/>
    <lineage>
        <taxon>Bacteria</taxon>
        <taxon>Pseudomonadati</taxon>
        <taxon>Pseudomonadota</taxon>
        <taxon>Gammaproteobacteria</taxon>
        <taxon>Oceanospirillales</taxon>
        <taxon>Hahellaceae</taxon>
        <taxon>Thermohahella</taxon>
    </lineage>
</organism>
<evidence type="ECO:0000313" key="14">
    <source>
        <dbReference type="EMBL" id="XDT72832.1"/>
    </source>
</evidence>
<dbReference type="PANTHER" id="PTHR30558:SF12">
    <property type="entry name" value="BIOPOLYMER TRANSPORT PROTEIN EXBD"/>
    <property type="match status" value="1"/>
</dbReference>
<evidence type="ECO:0000256" key="6">
    <source>
        <dbReference type="ARBA" id="ARBA00022475"/>
    </source>
</evidence>
<evidence type="ECO:0000256" key="2">
    <source>
        <dbReference type="ARBA" id="ARBA00004249"/>
    </source>
</evidence>
<dbReference type="KEGG" id="tcd:AAIA72_02265"/>
<dbReference type="EMBL" id="CP154858">
    <property type="protein sequence ID" value="XDT72832.1"/>
    <property type="molecule type" value="Genomic_DNA"/>
</dbReference>
<reference evidence="14" key="1">
    <citation type="submission" date="2024-05" db="EMBL/GenBank/DDBJ databases">
        <title>Genome sequencing of novel strain.</title>
        <authorList>
            <person name="Ganbat D."/>
            <person name="Ganbat S."/>
            <person name="Lee S.-J."/>
        </authorList>
    </citation>
    <scope>NUCLEOTIDE SEQUENCE</scope>
    <source>
        <strain evidence="14">SMD15-11</strain>
    </source>
</reference>
<protein>
    <submittedName>
        <fullName evidence="14">Biopolymer transporter ExbD</fullName>
    </submittedName>
</protein>
<dbReference type="GO" id="GO:0005886">
    <property type="term" value="C:plasma membrane"/>
    <property type="evidence" value="ECO:0007669"/>
    <property type="project" value="UniProtKB-SubCell"/>
</dbReference>
<name>A0AB39UWW0_9GAMM</name>
<keyword evidence="11 13" id="KW-0472">Membrane</keyword>
<evidence type="ECO:0000256" key="4">
    <source>
        <dbReference type="ARBA" id="ARBA00011471"/>
    </source>
</evidence>
<dbReference type="RefSeq" id="WP_369601835.1">
    <property type="nucleotide sequence ID" value="NZ_CP154858.1"/>
</dbReference>
<dbReference type="Pfam" id="PF02472">
    <property type="entry name" value="ExbD"/>
    <property type="match status" value="1"/>
</dbReference>
<keyword evidence="10 13" id="KW-1133">Transmembrane helix</keyword>
<keyword evidence="5 12" id="KW-0813">Transport</keyword>
<evidence type="ECO:0000256" key="11">
    <source>
        <dbReference type="ARBA" id="ARBA00023136"/>
    </source>
</evidence>
<keyword evidence="6" id="KW-1003">Cell membrane</keyword>
<evidence type="ECO:0000256" key="5">
    <source>
        <dbReference type="ARBA" id="ARBA00022448"/>
    </source>
</evidence>
<dbReference type="AlphaFoldDB" id="A0AB39UWW0"/>
<gene>
    <name evidence="14" type="ORF">AAIA72_02265</name>
</gene>
<keyword evidence="9 12" id="KW-0653">Protein transport</keyword>
<dbReference type="GO" id="GO:0015031">
    <property type="term" value="P:protein transport"/>
    <property type="evidence" value="ECO:0007669"/>
    <property type="project" value="UniProtKB-KW"/>
</dbReference>